<dbReference type="PRINTS" id="PR00420">
    <property type="entry name" value="RNGMNOXGNASE"/>
</dbReference>
<evidence type="ECO:0000256" key="1">
    <source>
        <dbReference type="ARBA" id="ARBA00001974"/>
    </source>
</evidence>
<proteinExistence type="predicted"/>
<keyword evidence="2" id="KW-0285">Flavoprotein</keyword>
<evidence type="ECO:0000313" key="7">
    <source>
        <dbReference type="Proteomes" id="UP001497453"/>
    </source>
</evidence>
<sequence length="443" mass="47816">MLPESTTVLIVGAGPAGLCCAVSLLAHGVKPADITVVDAQPAGLNLSRAIVIHAQTLEDLASIGAAEPIVARGFHSKYMRIQAQTTVLARANFPSLESYTQFPYALLISQADTEQLLLEKLKKQGVVIHRPCKVTDMHGSDDGLRVAFEGGEVMRARFVVGADGSRSTIRKLANIPFRDPSTGKDPHGQSQVETTEPYGFNSFAPLIIADVYLAGHIPPSVSLTDLNTFMSQYGYLLVAPLPAALDDPEGRTIFRLSCAAEPGAKEITKARLQQVLKASIGLPDEQTPIIDTILWSSTFRVKSAVADKFFQRLAGGVVALVGDAAHVHSPAGGQGMNLGLRDAVRLGEILADITRFDNTDATVSAKRAYIAERLGAFSDERRSMAIEVIKMTKLLTWMTGLQSVFARTARNIIWWLMGRTSLVNNGFAWRLSGLRPGTKAKQQ</sequence>
<dbReference type="Pfam" id="PF01494">
    <property type="entry name" value="FAD_binding_3"/>
    <property type="match status" value="1"/>
</dbReference>
<keyword evidence="7" id="KW-1185">Reference proteome</keyword>
<dbReference type="Proteomes" id="UP001497453">
    <property type="component" value="Chromosome 2"/>
</dbReference>
<gene>
    <name evidence="6" type="ORF">GFSPODELE1_LOCUS3635</name>
</gene>
<reference evidence="7" key="1">
    <citation type="submission" date="2024-04" db="EMBL/GenBank/DDBJ databases">
        <authorList>
            <person name="Shaw F."/>
            <person name="Minotto A."/>
        </authorList>
    </citation>
    <scope>NUCLEOTIDE SEQUENCE [LARGE SCALE GENOMIC DNA]</scope>
</reference>
<feature type="domain" description="FAD-binding" evidence="5">
    <location>
        <begin position="6"/>
        <end position="355"/>
    </location>
</feature>
<dbReference type="EMBL" id="OZ037945">
    <property type="protein sequence ID" value="CAL1701533.1"/>
    <property type="molecule type" value="Genomic_DNA"/>
</dbReference>
<dbReference type="InterPro" id="IPR036188">
    <property type="entry name" value="FAD/NAD-bd_sf"/>
</dbReference>
<evidence type="ECO:0000256" key="3">
    <source>
        <dbReference type="ARBA" id="ARBA00022827"/>
    </source>
</evidence>
<evidence type="ECO:0000256" key="4">
    <source>
        <dbReference type="ARBA" id="ARBA00023002"/>
    </source>
</evidence>
<dbReference type="PANTHER" id="PTHR43004:SF19">
    <property type="entry name" value="BINDING MONOOXYGENASE, PUTATIVE (JCVI)-RELATED"/>
    <property type="match status" value="1"/>
</dbReference>
<accession>A0ABP1D3G4</accession>
<evidence type="ECO:0000256" key="2">
    <source>
        <dbReference type="ARBA" id="ARBA00022630"/>
    </source>
</evidence>
<dbReference type="Gene3D" id="3.50.50.60">
    <property type="entry name" value="FAD/NAD(P)-binding domain"/>
    <property type="match status" value="2"/>
</dbReference>
<dbReference type="InterPro" id="IPR002938">
    <property type="entry name" value="FAD-bd"/>
</dbReference>
<organism evidence="6 7">
    <name type="scientific">Somion occarium</name>
    <dbReference type="NCBI Taxonomy" id="3059160"/>
    <lineage>
        <taxon>Eukaryota</taxon>
        <taxon>Fungi</taxon>
        <taxon>Dikarya</taxon>
        <taxon>Basidiomycota</taxon>
        <taxon>Agaricomycotina</taxon>
        <taxon>Agaricomycetes</taxon>
        <taxon>Polyporales</taxon>
        <taxon>Cerrenaceae</taxon>
        <taxon>Somion</taxon>
    </lineage>
</organism>
<evidence type="ECO:0000313" key="6">
    <source>
        <dbReference type="EMBL" id="CAL1701533.1"/>
    </source>
</evidence>
<keyword evidence="3" id="KW-0274">FAD</keyword>
<name>A0ABP1D3G4_9APHY</name>
<dbReference type="SUPFAM" id="SSF51905">
    <property type="entry name" value="FAD/NAD(P)-binding domain"/>
    <property type="match status" value="1"/>
</dbReference>
<dbReference type="InterPro" id="IPR050641">
    <property type="entry name" value="RIFMO-like"/>
</dbReference>
<evidence type="ECO:0000259" key="5">
    <source>
        <dbReference type="Pfam" id="PF01494"/>
    </source>
</evidence>
<keyword evidence="4" id="KW-0560">Oxidoreductase</keyword>
<comment type="cofactor">
    <cofactor evidence="1">
        <name>FAD</name>
        <dbReference type="ChEBI" id="CHEBI:57692"/>
    </cofactor>
</comment>
<dbReference type="PANTHER" id="PTHR43004">
    <property type="entry name" value="TRK SYSTEM POTASSIUM UPTAKE PROTEIN"/>
    <property type="match status" value="1"/>
</dbReference>
<protein>
    <recommendedName>
        <fullName evidence="5">FAD-binding domain-containing protein</fullName>
    </recommendedName>
</protein>